<evidence type="ECO:0000313" key="1">
    <source>
        <dbReference type="EMBL" id="KAL0566022.1"/>
    </source>
</evidence>
<accession>A0ABR3ET26</accession>
<proteinExistence type="predicted"/>
<organism evidence="1 2">
    <name type="scientific">Marasmius crinis-equi</name>
    <dbReference type="NCBI Taxonomy" id="585013"/>
    <lineage>
        <taxon>Eukaryota</taxon>
        <taxon>Fungi</taxon>
        <taxon>Dikarya</taxon>
        <taxon>Basidiomycota</taxon>
        <taxon>Agaricomycotina</taxon>
        <taxon>Agaricomycetes</taxon>
        <taxon>Agaricomycetidae</taxon>
        <taxon>Agaricales</taxon>
        <taxon>Marasmiineae</taxon>
        <taxon>Marasmiaceae</taxon>
        <taxon>Marasmius</taxon>
    </lineage>
</organism>
<name>A0ABR3ET26_9AGAR</name>
<keyword evidence="2" id="KW-1185">Reference proteome</keyword>
<reference evidence="1 2" key="1">
    <citation type="submission" date="2024-02" db="EMBL/GenBank/DDBJ databases">
        <title>A draft genome for the cacao thread blight pathogen Marasmius crinis-equi.</title>
        <authorList>
            <person name="Cohen S.P."/>
            <person name="Baruah I.K."/>
            <person name="Amoako-Attah I."/>
            <person name="Bukari Y."/>
            <person name="Meinhardt L.W."/>
            <person name="Bailey B.A."/>
        </authorList>
    </citation>
    <scope>NUCLEOTIDE SEQUENCE [LARGE SCALE GENOMIC DNA]</scope>
    <source>
        <strain evidence="1 2">GH-76</strain>
    </source>
</reference>
<dbReference type="EMBL" id="JBAHYK010002035">
    <property type="protein sequence ID" value="KAL0566022.1"/>
    <property type="molecule type" value="Genomic_DNA"/>
</dbReference>
<evidence type="ECO:0000313" key="2">
    <source>
        <dbReference type="Proteomes" id="UP001465976"/>
    </source>
</evidence>
<protein>
    <submittedName>
        <fullName evidence="1">Uncharacterized protein</fullName>
    </submittedName>
</protein>
<dbReference type="Proteomes" id="UP001465976">
    <property type="component" value="Unassembled WGS sequence"/>
</dbReference>
<gene>
    <name evidence="1" type="ORF">V5O48_015992</name>
</gene>
<sequence>MPMKNRDIRCGLGEVQRAWLYSIAVLDFVETYERKLTCSGDGGIVLGNPRLGAFVWNDQDASKLFDVGIPVFYVRSYSSFSTQVVQCCKPLTHPNPLWLRAASPAYPVILPSSQAGCDAKFAAIRRASISCFDVASPFANMHLPGLYTTSYSLTAASGTIPNRIISPINSAPSSSSGVIRRSHDHLRHEPYAGERRAKGKAIGSFQPPPKANDRFREIASNEYLPSVVSAWRGSNLSINARHPDVQHTSGQREKPTTIVPDPVLFFGSEDRTKWQRRLQTWVHIRQNWIARSASVAPDPVSASTWKTLLTLGQLGPWKPDRNPQKAHEHEQEAATRLVHSIFASVDPTTPPFPIPTVEVSPSESQQLMRELSLINFRHQLRSLDSVADHSAPKPSTGMAAEELGLLIFNHRRERDLLLVEVFGTGGTVSSSTVCNILADDWHNRVKSLQALSKLMDTWPGEMKGELLWNQRDDANLPQLVGPGMEWEGVLVRRYVQTYYNHFGYPPILPRG</sequence>
<comment type="caution">
    <text evidence="1">The sequence shown here is derived from an EMBL/GenBank/DDBJ whole genome shotgun (WGS) entry which is preliminary data.</text>
</comment>